<reference evidence="1 2" key="1">
    <citation type="submission" date="2013-12" db="EMBL/GenBank/DDBJ databases">
        <title>Draft genome of the parsitic nematode Ancylostoma duodenale.</title>
        <authorList>
            <person name="Mitreva M."/>
        </authorList>
    </citation>
    <scope>NUCLEOTIDE SEQUENCE [LARGE SCALE GENOMIC DNA]</scope>
    <source>
        <strain evidence="1 2">Zhejiang</strain>
    </source>
</reference>
<protein>
    <submittedName>
        <fullName evidence="1">Uncharacterized protein</fullName>
    </submittedName>
</protein>
<name>A0A0C2CN47_9BILA</name>
<organism evidence="1 2">
    <name type="scientific">Ancylostoma duodenale</name>
    <dbReference type="NCBI Taxonomy" id="51022"/>
    <lineage>
        <taxon>Eukaryota</taxon>
        <taxon>Metazoa</taxon>
        <taxon>Ecdysozoa</taxon>
        <taxon>Nematoda</taxon>
        <taxon>Chromadorea</taxon>
        <taxon>Rhabditida</taxon>
        <taxon>Rhabditina</taxon>
        <taxon>Rhabditomorpha</taxon>
        <taxon>Strongyloidea</taxon>
        <taxon>Ancylostomatidae</taxon>
        <taxon>Ancylostomatinae</taxon>
        <taxon>Ancylostoma</taxon>
    </lineage>
</organism>
<evidence type="ECO:0000313" key="1">
    <source>
        <dbReference type="EMBL" id="KIH58128.1"/>
    </source>
</evidence>
<dbReference type="AlphaFoldDB" id="A0A0C2CN47"/>
<accession>A0A0C2CN47</accession>
<dbReference type="EMBL" id="KN733482">
    <property type="protein sequence ID" value="KIH58128.1"/>
    <property type="molecule type" value="Genomic_DNA"/>
</dbReference>
<gene>
    <name evidence="1" type="ORF">ANCDUO_11672</name>
</gene>
<dbReference type="Proteomes" id="UP000054047">
    <property type="component" value="Unassembled WGS sequence"/>
</dbReference>
<keyword evidence="2" id="KW-1185">Reference proteome</keyword>
<proteinExistence type="predicted"/>
<evidence type="ECO:0000313" key="2">
    <source>
        <dbReference type="Proteomes" id="UP000054047"/>
    </source>
</evidence>
<sequence>MKTTNYRVHLKDFYIPFKEMGKIGPFSGNHNKFQMSTQRGNHTRIVDLLSLEKLRHVYATLKSYLESEGYDLSQRKDYGTGLVLFLS</sequence>